<evidence type="ECO:0008006" key="5">
    <source>
        <dbReference type="Google" id="ProtNLM"/>
    </source>
</evidence>
<name>A0A1Q5PPB8_9ACTO</name>
<evidence type="ECO:0000256" key="2">
    <source>
        <dbReference type="SAM" id="Phobius"/>
    </source>
</evidence>
<keyword evidence="2" id="KW-0472">Membrane</keyword>
<feature type="transmembrane region" description="Helical" evidence="2">
    <location>
        <begin position="29"/>
        <end position="47"/>
    </location>
</feature>
<protein>
    <recommendedName>
        <fullName evidence="5">Holin</fullName>
    </recommendedName>
</protein>
<dbReference type="EMBL" id="MPDM01000004">
    <property type="protein sequence ID" value="OKL49290.1"/>
    <property type="molecule type" value="Genomic_DNA"/>
</dbReference>
<reference evidence="4" key="1">
    <citation type="submission" date="2016-11" db="EMBL/GenBank/DDBJ databases">
        <title>Actinomyces gypaetusis sp. nov. isolated from Gypaetus barbatus in Qinghai Tibet Plateau China.</title>
        <authorList>
            <person name="Meng X."/>
        </authorList>
    </citation>
    <scope>NUCLEOTIDE SEQUENCE [LARGE SCALE GENOMIC DNA]</scope>
    <source>
        <strain evidence="4">DSM 15383</strain>
    </source>
</reference>
<organism evidence="3 4">
    <name type="scientific">Boudabousia marimammalium</name>
    <dbReference type="NCBI Taxonomy" id="156892"/>
    <lineage>
        <taxon>Bacteria</taxon>
        <taxon>Bacillati</taxon>
        <taxon>Actinomycetota</taxon>
        <taxon>Actinomycetes</taxon>
        <taxon>Actinomycetales</taxon>
        <taxon>Actinomycetaceae</taxon>
        <taxon>Boudabousia</taxon>
    </lineage>
</organism>
<evidence type="ECO:0000256" key="1">
    <source>
        <dbReference type="SAM" id="MobiDB-lite"/>
    </source>
</evidence>
<evidence type="ECO:0000313" key="4">
    <source>
        <dbReference type="Proteomes" id="UP000186465"/>
    </source>
</evidence>
<dbReference type="RefSeq" id="WP_075361530.1">
    <property type="nucleotide sequence ID" value="NZ_MPDM01000004.1"/>
</dbReference>
<keyword evidence="2" id="KW-1133">Transmembrane helix</keyword>
<sequence>MKFPKRSQSHNHAPSPQPLSWLTPNIRRWAYSVITAVVPLLIVYGVLDQQTAPLWIALAASVLGTATAAAHTPRDGDLSGDV</sequence>
<feature type="transmembrane region" description="Helical" evidence="2">
    <location>
        <begin position="54"/>
        <end position="72"/>
    </location>
</feature>
<proteinExistence type="predicted"/>
<dbReference type="InterPro" id="IPR056390">
    <property type="entry name" value="Holin_phage"/>
</dbReference>
<evidence type="ECO:0000313" key="3">
    <source>
        <dbReference type="EMBL" id="OKL49290.1"/>
    </source>
</evidence>
<keyword evidence="4" id="KW-1185">Reference proteome</keyword>
<comment type="caution">
    <text evidence="3">The sequence shown here is derived from an EMBL/GenBank/DDBJ whole genome shotgun (WGS) entry which is preliminary data.</text>
</comment>
<dbReference type="Pfam" id="PF23809">
    <property type="entry name" value="Phage_holin_9"/>
    <property type="match status" value="1"/>
</dbReference>
<dbReference type="OrthoDB" id="3268496at2"/>
<accession>A0A1Q5PPB8</accession>
<dbReference type="Proteomes" id="UP000186465">
    <property type="component" value="Unassembled WGS sequence"/>
</dbReference>
<dbReference type="STRING" id="156892.BM477_04725"/>
<keyword evidence="2" id="KW-0812">Transmembrane</keyword>
<dbReference type="AlphaFoldDB" id="A0A1Q5PPB8"/>
<feature type="compositionally biased region" description="Polar residues" evidence="1">
    <location>
        <begin position="10"/>
        <end position="21"/>
    </location>
</feature>
<gene>
    <name evidence="3" type="ORF">BM477_04725</name>
</gene>
<feature type="region of interest" description="Disordered" evidence="1">
    <location>
        <begin position="1"/>
        <end position="21"/>
    </location>
</feature>